<feature type="region of interest" description="Disordered" evidence="1">
    <location>
        <begin position="242"/>
        <end position="262"/>
    </location>
</feature>
<dbReference type="CDD" id="cd16145">
    <property type="entry name" value="ARS_like"/>
    <property type="match status" value="1"/>
</dbReference>
<evidence type="ECO:0000313" key="3">
    <source>
        <dbReference type="EMBL" id="MBA2225469.1"/>
    </source>
</evidence>
<proteinExistence type="predicted"/>
<dbReference type="Proteomes" id="UP000542342">
    <property type="component" value="Unassembled WGS sequence"/>
</dbReference>
<evidence type="ECO:0000313" key="4">
    <source>
        <dbReference type="Proteomes" id="UP000542342"/>
    </source>
</evidence>
<dbReference type="SUPFAM" id="SSF53649">
    <property type="entry name" value="Alkaline phosphatase-like"/>
    <property type="match status" value="1"/>
</dbReference>
<dbReference type="RefSeq" id="WP_194536892.1">
    <property type="nucleotide sequence ID" value="NZ_JACEFB010000002.1"/>
</dbReference>
<accession>A0A7V8VCF7</accession>
<dbReference type="InterPro" id="IPR000917">
    <property type="entry name" value="Sulfatase_N"/>
</dbReference>
<dbReference type="AlphaFoldDB" id="A0A7V8VCF7"/>
<feature type="domain" description="Sulfatase N-terminal" evidence="2">
    <location>
        <begin position="40"/>
        <end position="374"/>
    </location>
</feature>
<organism evidence="3 4">
    <name type="scientific">Thermogemmata fonticola</name>
    <dbReference type="NCBI Taxonomy" id="2755323"/>
    <lineage>
        <taxon>Bacteria</taxon>
        <taxon>Pseudomonadati</taxon>
        <taxon>Planctomycetota</taxon>
        <taxon>Planctomycetia</taxon>
        <taxon>Gemmatales</taxon>
        <taxon>Gemmataceae</taxon>
        <taxon>Thermogemmata</taxon>
    </lineage>
</organism>
<keyword evidence="4" id="KW-1185">Reference proteome</keyword>
<dbReference type="PANTHER" id="PTHR43751:SF3">
    <property type="entry name" value="SULFATASE N-TERMINAL DOMAIN-CONTAINING PROTEIN"/>
    <property type="match status" value="1"/>
</dbReference>
<gene>
    <name evidence="3" type="ORF">H0921_04750</name>
</gene>
<reference evidence="3 4" key="1">
    <citation type="submission" date="2020-07" db="EMBL/GenBank/DDBJ databases">
        <title>Thermogemmata thermophila gen. nov., sp. nov., a novel moderate thermophilic planctomycete from a Kamchatka hot spring.</title>
        <authorList>
            <person name="Elcheninov A.G."/>
            <person name="Podosokorskaya O.A."/>
            <person name="Kovaleva O.L."/>
            <person name="Novikov A."/>
            <person name="Bonch-Osmolovskaya E.A."/>
            <person name="Toshchakov S.V."/>
            <person name="Kublanov I.V."/>
        </authorList>
    </citation>
    <scope>NUCLEOTIDE SEQUENCE [LARGE SCALE GENOMIC DNA]</scope>
    <source>
        <strain evidence="3 4">2918</strain>
    </source>
</reference>
<evidence type="ECO:0000259" key="2">
    <source>
        <dbReference type="Pfam" id="PF00884"/>
    </source>
</evidence>
<dbReference type="InterPro" id="IPR017850">
    <property type="entry name" value="Alkaline_phosphatase_core_sf"/>
</dbReference>
<dbReference type="PANTHER" id="PTHR43751">
    <property type="entry name" value="SULFATASE"/>
    <property type="match status" value="1"/>
</dbReference>
<dbReference type="Pfam" id="PF00884">
    <property type="entry name" value="Sulfatase"/>
    <property type="match status" value="1"/>
</dbReference>
<dbReference type="Gene3D" id="3.30.1120.10">
    <property type="match status" value="1"/>
</dbReference>
<name>A0A7V8VCF7_9BACT</name>
<sequence length="478" mass="53004">MLRAILVTGIAFGLGAGGAGVTDTPAAEPSEPAIPGGRPPNILLIVADDLGYGDLGCYGQQKIRTPHLDQLAEEGIRFTNAYAGSTVCAPSRCALMTGLHTGHCRVRGNGGGGSPRSNVPLAPNDICIAELLKKAGYATALIGKWGLGEAGSTGLPTRKGFDYFFGYLNQHHAHNYYPDFLWRNEEKVRIDNPQSTVENVAAQRRVYAPDLFREEALRFLTAHRDRPFFLYFATTVPHANNERTRATGEGNEVPDDAPYTHEDWPQAEKNKAAMITRLDADIGTILTHLRKLKLERNTLVIFTSDNGPHREGGNKPEFFRSSGPFRGIKRDLYEGGIRVPFIIRWPERIKPGTVTDHVTAFWDFLPTACDLAGVPVPSQLDGISLAPLLTGQGQQRTHEFLYWEFHEGGFRQAVRHGSWKAVRHAPNLPLELYDLQADPSETRNIAAQHPDIIMRIETYLKTARTDSKEFPIRLPKKK</sequence>
<dbReference type="Gene3D" id="3.40.720.10">
    <property type="entry name" value="Alkaline Phosphatase, subunit A"/>
    <property type="match status" value="1"/>
</dbReference>
<comment type="caution">
    <text evidence="3">The sequence shown here is derived from an EMBL/GenBank/DDBJ whole genome shotgun (WGS) entry which is preliminary data.</text>
</comment>
<dbReference type="EMBL" id="JACEFB010000002">
    <property type="protein sequence ID" value="MBA2225469.1"/>
    <property type="molecule type" value="Genomic_DNA"/>
</dbReference>
<dbReference type="InterPro" id="IPR052701">
    <property type="entry name" value="GAG_Ulvan_Degrading_Sulfatases"/>
</dbReference>
<evidence type="ECO:0000256" key="1">
    <source>
        <dbReference type="SAM" id="MobiDB-lite"/>
    </source>
</evidence>
<protein>
    <submittedName>
        <fullName evidence="3">Arylsulfatase</fullName>
    </submittedName>
</protein>